<evidence type="ECO:0000313" key="2">
    <source>
        <dbReference type="Proteomes" id="UP000076738"/>
    </source>
</evidence>
<reference evidence="1 2" key="1">
    <citation type="journal article" date="2016" name="Mol. Biol. Evol.">
        <title>Comparative Genomics of Early-Diverging Mushroom-Forming Fungi Provides Insights into the Origins of Lignocellulose Decay Capabilities.</title>
        <authorList>
            <person name="Nagy L.G."/>
            <person name="Riley R."/>
            <person name="Tritt A."/>
            <person name="Adam C."/>
            <person name="Daum C."/>
            <person name="Floudas D."/>
            <person name="Sun H."/>
            <person name="Yadav J.S."/>
            <person name="Pangilinan J."/>
            <person name="Larsson K.H."/>
            <person name="Matsuura K."/>
            <person name="Barry K."/>
            <person name="Labutti K."/>
            <person name="Kuo R."/>
            <person name="Ohm R.A."/>
            <person name="Bhattacharya S.S."/>
            <person name="Shirouzu T."/>
            <person name="Yoshinaga Y."/>
            <person name="Martin F.M."/>
            <person name="Grigoriev I.V."/>
            <person name="Hibbett D.S."/>
        </authorList>
    </citation>
    <scope>NUCLEOTIDE SEQUENCE [LARGE SCALE GENOMIC DNA]</scope>
    <source>
        <strain evidence="1 2">TUFC12733</strain>
    </source>
</reference>
<proteinExistence type="predicted"/>
<dbReference type="Proteomes" id="UP000076738">
    <property type="component" value="Unassembled WGS sequence"/>
</dbReference>
<keyword evidence="2" id="KW-1185">Reference proteome</keyword>
<evidence type="ECO:0000313" key="1">
    <source>
        <dbReference type="EMBL" id="KZO94055.1"/>
    </source>
</evidence>
<accession>A0A167JXX6</accession>
<gene>
    <name evidence="1" type="ORF">CALVIDRAFT_231507</name>
</gene>
<sequence>MTLCLLAVPRVSLFRPFALNPPPRILSSLLHHPCDVLCHFSRCAGHRSALRIHLNDLLTECPRVLPEHVLHGLQRCCLVRELPDDSEFGIRTCKCCKSPSGACLLALNNSLHLRVNLPQSRRLLRTTLLTCFPSLLYLTSNLAVILGSLLKQCAYVVELRPNVLVRGLRHDVRMKTCGPRLTRHHTQRIRERLWTRVGHID</sequence>
<dbReference type="AlphaFoldDB" id="A0A167JXX6"/>
<protein>
    <submittedName>
        <fullName evidence="1">Uncharacterized protein</fullName>
    </submittedName>
</protein>
<organism evidence="1 2">
    <name type="scientific">Calocera viscosa (strain TUFC12733)</name>
    <dbReference type="NCBI Taxonomy" id="1330018"/>
    <lineage>
        <taxon>Eukaryota</taxon>
        <taxon>Fungi</taxon>
        <taxon>Dikarya</taxon>
        <taxon>Basidiomycota</taxon>
        <taxon>Agaricomycotina</taxon>
        <taxon>Dacrymycetes</taxon>
        <taxon>Dacrymycetales</taxon>
        <taxon>Dacrymycetaceae</taxon>
        <taxon>Calocera</taxon>
    </lineage>
</organism>
<name>A0A167JXX6_CALVF</name>
<dbReference type="EMBL" id="KV417297">
    <property type="protein sequence ID" value="KZO94055.1"/>
    <property type="molecule type" value="Genomic_DNA"/>
</dbReference>